<sequence>MPAATHTKRLLRIPATVAVTAGLLLTACSGGSGHKAAASSPVVSGRAATAAAAADLAPYYDQKLSWRSCSSTGFDCATMKVPLDYAHPDPHDDLQLVVARKKATGKGAKLGSLLVNPGGPGGSAIDYLGYAALGYPSAVTSRYDMVAVDPRGVARSEPVECLTDKQMDTFTAVDTTPDNAAEVSALQAADRNFDAACERRSGKLLAHVSTVDSARDMDVLRALLGDRKLNYVGKSYGTFLGATYAGLFPKRVGHLVLDGAMDPSIGALDSSRTQAGGFEVAFDAFARDCVRRADCPLGTTSAADAGRHLDALFASLDAHPLKTGSLARPLTEALGTTGVISAMYDQSMWPTLRDALTAANKGDGAPLLQLSDSYYERDDKGKYSNLMFANSAVNCLDLPPALKSPADVEKALPSFEKASPHFGRTLAWSSLGCAYWPVPATGHAAKITAKGAGPILVVGTTRDPATPYAWAKSLAAQLTSGHLLTYDGDGHTAYGRGSSCIDNAVNAYLLKGTVPPAGKTCT</sequence>
<dbReference type="InterPro" id="IPR029058">
    <property type="entry name" value="AB_hydrolase_fold"/>
</dbReference>
<feature type="domain" description="Peptidase S33 tripeptidyl aminopeptidase-like C-terminal" evidence="4">
    <location>
        <begin position="420"/>
        <end position="521"/>
    </location>
</feature>
<accession>A0A1G9YJU7</accession>
<dbReference type="EMBL" id="FNIE01000002">
    <property type="protein sequence ID" value="SDN09387.1"/>
    <property type="molecule type" value="Genomic_DNA"/>
</dbReference>
<dbReference type="STRING" id="310781.SAMN05216259_102601"/>
<dbReference type="InterPro" id="IPR051601">
    <property type="entry name" value="Serine_prot/Carboxylest_S33"/>
</dbReference>
<keyword evidence="3 5" id="KW-0378">Hydrolase</keyword>
<organism evidence="5 6">
    <name type="scientific">Actinacidiphila guanduensis</name>
    <dbReference type="NCBI Taxonomy" id="310781"/>
    <lineage>
        <taxon>Bacteria</taxon>
        <taxon>Bacillati</taxon>
        <taxon>Actinomycetota</taxon>
        <taxon>Actinomycetes</taxon>
        <taxon>Kitasatosporales</taxon>
        <taxon>Streptomycetaceae</taxon>
        <taxon>Actinacidiphila</taxon>
    </lineage>
</organism>
<keyword evidence="2" id="KW-0732">Signal</keyword>
<dbReference type="Proteomes" id="UP000199341">
    <property type="component" value="Unassembled WGS sequence"/>
</dbReference>
<evidence type="ECO:0000256" key="2">
    <source>
        <dbReference type="ARBA" id="ARBA00022729"/>
    </source>
</evidence>
<dbReference type="Gene3D" id="3.40.50.1820">
    <property type="entry name" value="alpha/beta hydrolase"/>
    <property type="match status" value="1"/>
</dbReference>
<reference evidence="5 6" key="1">
    <citation type="submission" date="2016-10" db="EMBL/GenBank/DDBJ databases">
        <authorList>
            <person name="de Groot N.N."/>
        </authorList>
    </citation>
    <scope>NUCLEOTIDE SEQUENCE [LARGE SCALE GENOMIC DNA]</scope>
    <source>
        <strain evidence="5 6">CGMCC 4.2022</strain>
    </source>
</reference>
<dbReference type="SUPFAM" id="SSF53474">
    <property type="entry name" value="alpha/beta-Hydrolases"/>
    <property type="match status" value="1"/>
</dbReference>
<dbReference type="InterPro" id="IPR013595">
    <property type="entry name" value="Pept_S33_TAP-like_C"/>
</dbReference>
<evidence type="ECO:0000259" key="4">
    <source>
        <dbReference type="Pfam" id="PF08386"/>
    </source>
</evidence>
<dbReference type="OrthoDB" id="4498590at2"/>
<name>A0A1G9YJU7_9ACTN</name>
<keyword evidence="6" id="KW-1185">Reference proteome</keyword>
<protein>
    <submittedName>
        <fullName evidence="5">Alpha/beta hydrolase fold</fullName>
    </submittedName>
</protein>
<gene>
    <name evidence="5" type="ORF">SAMN05216259_102601</name>
</gene>
<dbReference type="PANTHER" id="PTHR43248">
    <property type="entry name" value="2-SUCCINYL-6-HYDROXY-2,4-CYCLOHEXADIENE-1-CARBOXYLATE SYNTHASE"/>
    <property type="match status" value="1"/>
</dbReference>
<dbReference type="GO" id="GO:0016787">
    <property type="term" value="F:hydrolase activity"/>
    <property type="evidence" value="ECO:0007669"/>
    <property type="project" value="UniProtKB-KW"/>
</dbReference>
<dbReference type="AlphaFoldDB" id="A0A1G9YJU7"/>
<dbReference type="Pfam" id="PF08386">
    <property type="entry name" value="Abhydrolase_4"/>
    <property type="match status" value="1"/>
</dbReference>
<dbReference type="RefSeq" id="WP_093783211.1">
    <property type="nucleotide sequence ID" value="NZ_FNIE01000002.1"/>
</dbReference>
<evidence type="ECO:0000313" key="6">
    <source>
        <dbReference type="Proteomes" id="UP000199341"/>
    </source>
</evidence>
<evidence type="ECO:0000313" key="5">
    <source>
        <dbReference type="EMBL" id="SDN09387.1"/>
    </source>
</evidence>
<evidence type="ECO:0000256" key="3">
    <source>
        <dbReference type="ARBA" id="ARBA00022801"/>
    </source>
</evidence>
<proteinExistence type="inferred from homology"/>
<dbReference type="PANTHER" id="PTHR43248:SF29">
    <property type="entry name" value="TRIPEPTIDYL AMINOPEPTIDASE"/>
    <property type="match status" value="1"/>
</dbReference>
<comment type="similarity">
    <text evidence="1">Belongs to the peptidase S33 family.</text>
</comment>
<evidence type="ECO:0000256" key="1">
    <source>
        <dbReference type="ARBA" id="ARBA00010088"/>
    </source>
</evidence>